<dbReference type="SUPFAM" id="SSF54637">
    <property type="entry name" value="Thioesterase/thiol ester dehydrase-isomerase"/>
    <property type="match status" value="1"/>
</dbReference>
<dbReference type="AlphaFoldDB" id="A0A1H8Z9S3"/>
<evidence type="ECO:0000313" key="5">
    <source>
        <dbReference type="EMBL" id="SEP61185.1"/>
    </source>
</evidence>
<name>A0A1H8Z9S3_9BACT</name>
<gene>
    <name evidence="5" type="ORF">SAMN05444359_101235</name>
</gene>
<organism evidence="5 6">
    <name type="scientific">Neolewinella agarilytica</name>
    <dbReference type="NCBI Taxonomy" id="478744"/>
    <lineage>
        <taxon>Bacteria</taxon>
        <taxon>Pseudomonadati</taxon>
        <taxon>Bacteroidota</taxon>
        <taxon>Saprospiria</taxon>
        <taxon>Saprospirales</taxon>
        <taxon>Lewinellaceae</taxon>
        <taxon>Neolewinella</taxon>
    </lineage>
</organism>
<dbReference type="Gene3D" id="3.10.129.10">
    <property type="entry name" value="Hotdog Thioesterase"/>
    <property type="match status" value="1"/>
</dbReference>
<dbReference type="InterPro" id="IPR033120">
    <property type="entry name" value="HOTDOG_ACOT"/>
</dbReference>
<dbReference type="Pfam" id="PF03061">
    <property type="entry name" value="4HBT"/>
    <property type="match status" value="1"/>
</dbReference>
<evidence type="ECO:0000256" key="1">
    <source>
        <dbReference type="ARBA" id="ARBA00010458"/>
    </source>
</evidence>
<feature type="domain" description="HotDog ACOT-type" evidence="4">
    <location>
        <begin position="10"/>
        <end position="122"/>
    </location>
</feature>
<dbReference type="RefSeq" id="WP_090164964.1">
    <property type="nucleotide sequence ID" value="NZ_FOFB01000001.1"/>
</dbReference>
<keyword evidence="6" id="KW-1185">Reference proteome</keyword>
<dbReference type="InParanoid" id="A0A1H8Z9S3"/>
<accession>A0A1H8Z9S3</accession>
<dbReference type="CDD" id="cd03442">
    <property type="entry name" value="BFIT_BACH"/>
    <property type="match status" value="1"/>
</dbReference>
<dbReference type="PROSITE" id="PS51770">
    <property type="entry name" value="HOTDOG_ACOT"/>
    <property type="match status" value="1"/>
</dbReference>
<sequence>MERPLPKKIEESRTIMSELVMPNDTNPQNNLMGGNMLRWMDIACAICAGKHCAKPVVTASVDNVAFGSPIRNGEVVTLEATVTRAFNTSLEIYVQATAATMQGLNPRRTHHAYFTFVALDKDNGSPTLVPEVVPLSEIEEQRYEAAMRRREVRLLLAGRLKPEEATHLRKVFG</sequence>
<dbReference type="InterPro" id="IPR029069">
    <property type="entry name" value="HotDog_dom_sf"/>
</dbReference>
<dbReference type="STRING" id="478744.SAMN05444359_101235"/>
<dbReference type="PANTHER" id="PTHR11049">
    <property type="entry name" value="ACYL COENZYME A THIOESTER HYDROLASE"/>
    <property type="match status" value="1"/>
</dbReference>
<dbReference type="InterPro" id="IPR006683">
    <property type="entry name" value="Thioestr_dom"/>
</dbReference>
<evidence type="ECO:0000256" key="3">
    <source>
        <dbReference type="PROSITE-ProRule" id="PRU01106"/>
    </source>
</evidence>
<dbReference type="OrthoDB" id="9791628at2"/>
<dbReference type="GO" id="GO:0052816">
    <property type="term" value="F:long-chain fatty acyl-CoA hydrolase activity"/>
    <property type="evidence" value="ECO:0007669"/>
    <property type="project" value="TreeGrafter"/>
</dbReference>
<evidence type="ECO:0000259" key="4">
    <source>
        <dbReference type="PROSITE" id="PS51770"/>
    </source>
</evidence>
<dbReference type="GO" id="GO:0005737">
    <property type="term" value="C:cytoplasm"/>
    <property type="evidence" value="ECO:0007669"/>
    <property type="project" value="TreeGrafter"/>
</dbReference>
<protein>
    <submittedName>
        <fullName evidence="5">Acyl-CoA hydrolase</fullName>
    </submittedName>
</protein>
<proteinExistence type="inferred from homology"/>
<dbReference type="EMBL" id="FOFB01000001">
    <property type="protein sequence ID" value="SEP61185.1"/>
    <property type="molecule type" value="Genomic_DNA"/>
</dbReference>
<dbReference type="InterPro" id="IPR040170">
    <property type="entry name" value="Cytosol_ACT"/>
</dbReference>
<reference evidence="6" key="1">
    <citation type="submission" date="2016-10" db="EMBL/GenBank/DDBJ databases">
        <authorList>
            <person name="Varghese N."/>
            <person name="Submissions S."/>
        </authorList>
    </citation>
    <scope>NUCLEOTIDE SEQUENCE [LARGE SCALE GENOMIC DNA]</scope>
    <source>
        <strain evidence="6">DSM 24740</strain>
    </source>
</reference>
<evidence type="ECO:0000313" key="6">
    <source>
        <dbReference type="Proteomes" id="UP000199021"/>
    </source>
</evidence>
<comment type="similarity">
    <text evidence="1">Belongs to the acyl coenzyme A hydrolase family.</text>
</comment>
<dbReference type="Proteomes" id="UP000199021">
    <property type="component" value="Unassembled WGS sequence"/>
</dbReference>
<dbReference type="GO" id="GO:0006637">
    <property type="term" value="P:acyl-CoA metabolic process"/>
    <property type="evidence" value="ECO:0007669"/>
    <property type="project" value="TreeGrafter"/>
</dbReference>
<evidence type="ECO:0000256" key="2">
    <source>
        <dbReference type="ARBA" id="ARBA00022801"/>
    </source>
</evidence>
<dbReference type="FunCoup" id="A0A1H8Z9S3">
    <property type="interactions" value="69"/>
</dbReference>
<keyword evidence="2 3" id="KW-0378">Hydrolase</keyword>